<evidence type="ECO:0000313" key="2">
    <source>
        <dbReference type="EMBL" id="ERT13847.1"/>
    </source>
</evidence>
<sequence length="131" mass="14997">MSFLLKKVSTAVVLERLFLVRCLPAWHKNQAKRLIKAPKVHIVDSGLACALNNLRVDDWYNLSNDFGAVLESFVVQQLICQSGWSEHELRFSHYRDKDQVEVDLVIEEGRKIWGIEVKKAASIQPKDGMGY</sequence>
<name>U7R348_PHOTE</name>
<organism evidence="2 3">
    <name type="scientific">Photorhabdus temperata J3</name>
    <dbReference type="NCBI Taxonomy" id="1389415"/>
    <lineage>
        <taxon>Bacteria</taxon>
        <taxon>Pseudomonadati</taxon>
        <taxon>Pseudomonadota</taxon>
        <taxon>Gammaproteobacteria</taxon>
        <taxon>Enterobacterales</taxon>
        <taxon>Morganellaceae</taxon>
        <taxon>Photorhabdus</taxon>
    </lineage>
</organism>
<dbReference type="AlphaFoldDB" id="U7R348"/>
<gene>
    <name evidence="2" type="ORF">O185_06605</name>
</gene>
<evidence type="ECO:0000259" key="1">
    <source>
        <dbReference type="Pfam" id="PF13635"/>
    </source>
</evidence>
<dbReference type="InterPro" id="IPR025420">
    <property type="entry name" value="DUF4143"/>
</dbReference>
<dbReference type="PANTHER" id="PTHR43566">
    <property type="entry name" value="CONSERVED PROTEIN"/>
    <property type="match status" value="1"/>
</dbReference>
<comment type="caution">
    <text evidence="2">The sequence shown here is derived from an EMBL/GenBank/DDBJ whole genome shotgun (WGS) entry which is preliminary data.</text>
</comment>
<dbReference type="PATRIC" id="fig|1389415.4.peg.1315"/>
<feature type="domain" description="DUF4143" evidence="1">
    <location>
        <begin position="13"/>
        <end position="119"/>
    </location>
</feature>
<dbReference type="Pfam" id="PF13635">
    <property type="entry name" value="DUF4143"/>
    <property type="match status" value="1"/>
</dbReference>
<keyword evidence="3" id="KW-1185">Reference proteome</keyword>
<dbReference type="Proteomes" id="UP000017133">
    <property type="component" value="Unassembled WGS sequence"/>
</dbReference>
<dbReference type="PANTHER" id="PTHR43566:SF2">
    <property type="entry name" value="DUF4143 DOMAIN-CONTAINING PROTEIN"/>
    <property type="match status" value="1"/>
</dbReference>
<accession>U7R348</accession>
<proteinExistence type="predicted"/>
<evidence type="ECO:0000313" key="3">
    <source>
        <dbReference type="Proteomes" id="UP000017133"/>
    </source>
</evidence>
<dbReference type="EMBL" id="AXDT01000052">
    <property type="protein sequence ID" value="ERT13847.1"/>
    <property type="molecule type" value="Genomic_DNA"/>
</dbReference>
<protein>
    <recommendedName>
        <fullName evidence="1">DUF4143 domain-containing protein</fullName>
    </recommendedName>
</protein>
<reference evidence="2 3" key="1">
    <citation type="submission" date="2013-10" db="EMBL/GenBank/DDBJ databases">
        <title>Whole Genome Shotgun Sequence of Photorhabdus temperata J3.</title>
        <authorList>
            <person name="Park G.-S."/>
            <person name="Hong S.-J."/>
            <person name="Shin J.-H."/>
        </authorList>
    </citation>
    <scope>NUCLEOTIDE SEQUENCE [LARGE SCALE GENOMIC DNA]</scope>
    <source>
        <strain evidence="2 3">J3</strain>
    </source>
</reference>